<dbReference type="InterPro" id="IPR038765">
    <property type="entry name" value="Papain-like_cys_pep_sf"/>
</dbReference>
<reference evidence="1" key="1">
    <citation type="submission" date="2025-08" db="UniProtKB">
        <authorList>
            <consortium name="Ensembl"/>
        </authorList>
    </citation>
    <scope>IDENTIFICATION</scope>
</reference>
<evidence type="ECO:0000313" key="2">
    <source>
        <dbReference type="Proteomes" id="UP000694410"/>
    </source>
</evidence>
<dbReference type="Ensembl" id="ENSCCET00000018938.1">
    <property type="protein sequence ID" value="ENSCCEP00000012157.1"/>
    <property type="gene ID" value="ENSCCEG00000011765.1"/>
</dbReference>
<proteinExistence type="predicted"/>
<keyword evidence="2" id="KW-1185">Reference proteome</keyword>
<dbReference type="Proteomes" id="UP000694410">
    <property type="component" value="Unplaced"/>
</dbReference>
<dbReference type="SUPFAM" id="SSF54001">
    <property type="entry name" value="Cysteine proteinases"/>
    <property type="match status" value="1"/>
</dbReference>
<evidence type="ECO:0000313" key="1">
    <source>
        <dbReference type="Ensembl" id="ENSCCEP00000012157.1"/>
    </source>
</evidence>
<protein>
    <submittedName>
        <fullName evidence="1">Uncharacterized protein</fullName>
    </submittedName>
</protein>
<name>A0A8C0URY4_CYACU</name>
<dbReference type="AlphaFoldDB" id="A0A8C0URY4"/>
<accession>A0A8C0URY4</accession>
<sequence>MVCREVPLGINCIRPDSSLSQLKQECLRRAVLFEDSDFPACNSSLFFSENPPIPFVWKRCYFVFVRLQNC</sequence>
<organism evidence="1 2">
    <name type="scientific">Cyanistes caeruleus</name>
    <name type="common">Eurasian blue tit</name>
    <name type="synonym">Parus caeruleus</name>
    <dbReference type="NCBI Taxonomy" id="156563"/>
    <lineage>
        <taxon>Eukaryota</taxon>
        <taxon>Metazoa</taxon>
        <taxon>Chordata</taxon>
        <taxon>Craniata</taxon>
        <taxon>Vertebrata</taxon>
        <taxon>Euteleostomi</taxon>
        <taxon>Archelosauria</taxon>
        <taxon>Archosauria</taxon>
        <taxon>Dinosauria</taxon>
        <taxon>Saurischia</taxon>
        <taxon>Theropoda</taxon>
        <taxon>Coelurosauria</taxon>
        <taxon>Aves</taxon>
        <taxon>Neognathae</taxon>
        <taxon>Neoaves</taxon>
        <taxon>Telluraves</taxon>
        <taxon>Australaves</taxon>
        <taxon>Passeriformes</taxon>
        <taxon>Paridae</taxon>
        <taxon>Cyanistes</taxon>
    </lineage>
</organism>
<reference evidence="1" key="2">
    <citation type="submission" date="2025-09" db="UniProtKB">
        <authorList>
            <consortium name="Ensembl"/>
        </authorList>
    </citation>
    <scope>IDENTIFICATION</scope>
</reference>